<dbReference type="SMART" id="SM00739">
    <property type="entry name" value="KOW"/>
    <property type="match status" value="1"/>
</dbReference>
<sequence length="86" mass="9967">MKKLRKGDTVIILTGENKTKKGIIYKIYKKKNKALLQNGSEILINISNISFLKKVKYHYYPIKIGFKIDKKGQKQRVSKKTGKIIN</sequence>
<dbReference type="InterPro" id="IPR005824">
    <property type="entry name" value="KOW"/>
</dbReference>
<dbReference type="Proteomes" id="UP000008074">
    <property type="component" value="Chromosome"/>
</dbReference>
<dbReference type="InterPro" id="IPR057264">
    <property type="entry name" value="Ribosomal_uL24_C"/>
</dbReference>
<dbReference type="SUPFAM" id="SSF50104">
    <property type="entry name" value="Translation proteins SH3-like domain"/>
    <property type="match status" value="1"/>
</dbReference>
<reference evidence="2 3" key="1">
    <citation type="journal article" date="2009" name="Proc. Natl. Acad. Sci. U.S.A.">
        <title>Convergent evolution of metabolic roles in bacterial co-symbionts of insects.</title>
        <authorList>
            <person name="McCutcheon J.P."/>
            <person name="McDonald B.R."/>
            <person name="Moran N.A."/>
        </authorList>
    </citation>
    <scope>NUCLEOTIDE SEQUENCE [LARGE SCALE GENOMIC DNA]</scope>
    <source>
        <strain evidence="2 3">SMDSEM</strain>
    </source>
</reference>
<dbReference type="Pfam" id="PF00467">
    <property type="entry name" value="KOW"/>
    <property type="match status" value="1"/>
</dbReference>
<evidence type="ECO:0000313" key="2">
    <source>
        <dbReference type="EMBL" id="ACU52942.1"/>
    </source>
</evidence>
<dbReference type="InterPro" id="IPR008991">
    <property type="entry name" value="Translation_prot_SH3-like_sf"/>
</dbReference>
<gene>
    <name evidence="2" type="primary">rplX</name>
    <name evidence="2" type="ordered locus">SMDSEM_243</name>
</gene>
<protein>
    <submittedName>
        <fullName evidence="2">Putative 50S ribosomal protein L24</fullName>
    </submittedName>
</protein>
<dbReference type="Pfam" id="PF17136">
    <property type="entry name" value="ribosomal_L24"/>
    <property type="match status" value="1"/>
</dbReference>
<dbReference type="STRING" id="595499.SMDSEM_243"/>
<dbReference type="GO" id="GO:0005840">
    <property type="term" value="C:ribosome"/>
    <property type="evidence" value="ECO:0007669"/>
    <property type="project" value="UniProtKB-KW"/>
</dbReference>
<keyword evidence="2" id="KW-0687">Ribonucleoprotein</keyword>
<dbReference type="Gene3D" id="2.30.30.30">
    <property type="match status" value="1"/>
</dbReference>
<organism evidence="2 3">
    <name type="scientific">Karelsulcia muelleri (strain SMDSEM)</name>
    <name type="common">Sulcia muelleri</name>
    <dbReference type="NCBI Taxonomy" id="595499"/>
    <lineage>
        <taxon>Bacteria</taxon>
        <taxon>Pseudomonadati</taxon>
        <taxon>Bacteroidota</taxon>
        <taxon>Flavobacteriia</taxon>
        <taxon>Flavobacteriales</taxon>
        <taxon>Candidatus Karelsulcia</taxon>
    </lineage>
</organism>
<evidence type="ECO:0000313" key="3">
    <source>
        <dbReference type="Proteomes" id="UP000008074"/>
    </source>
</evidence>
<dbReference type="KEGG" id="sms:SMDSEM_243"/>
<accession>C7LKI0</accession>
<proteinExistence type="predicted"/>
<keyword evidence="2" id="KW-0689">Ribosomal protein</keyword>
<evidence type="ECO:0000259" key="1">
    <source>
        <dbReference type="SMART" id="SM00739"/>
    </source>
</evidence>
<dbReference type="AlphaFoldDB" id="C7LKI0"/>
<dbReference type="InterPro" id="IPR014722">
    <property type="entry name" value="Rib_uL2_dom2"/>
</dbReference>
<dbReference type="HOGENOM" id="CLU_093315_2_2_10"/>
<feature type="domain" description="KOW" evidence="1">
    <location>
        <begin position="3"/>
        <end position="30"/>
    </location>
</feature>
<dbReference type="EMBL" id="CP001605">
    <property type="protein sequence ID" value="ACU52942.1"/>
    <property type="molecule type" value="Genomic_DNA"/>
</dbReference>
<name>C7LKI0_KARMS</name>